<evidence type="ECO:0000256" key="4">
    <source>
        <dbReference type="ARBA" id="ARBA00022723"/>
    </source>
</evidence>
<reference evidence="19" key="1">
    <citation type="journal article" date="2019" name="Int. J. Syst. Evol. Microbiol.">
        <title>The Global Catalogue of Microorganisms (GCM) 10K type strain sequencing project: providing services to taxonomists for standard genome sequencing and annotation.</title>
        <authorList>
            <consortium name="The Broad Institute Genomics Platform"/>
            <consortium name="The Broad Institute Genome Sequencing Center for Infectious Disease"/>
            <person name="Wu L."/>
            <person name="Ma J."/>
        </authorList>
    </citation>
    <scope>NUCLEOTIDE SEQUENCE [LARGE SCALE GENOMIC DNA]</scope>
    <source>
        <strain evidence="19">JCM 31037</strain>
    </source>
</reference>
<dbReference type="SUPFAM" id="SSF50249">
    <property type="entry name" value="Nucleic acid-binding proteins"/>
    <property type="match status" value="1"/>
</dbReference>
<feature type="binding site" evidence="13">
    <location>
        <position position="403"/>
    </location>
    <ligand>
        <name>ATP</name>
        <dbReference type="ChEBI" id="CHEBI:30616"/>
    </ligand>
</feature>
<evidence type="ECO:0000256" key="11">
    <source>
        <dbReference type="ARBA" id="ARBA00023306"/>
    </source>
</evidence>
<feature type="binding site" evidence="13">
    <location>
        <position position="331"/>
    </location>
    <ligand>
        <name>ATP</name>
        <dbReference type="ChEBI" id="CHEBI:30616"/>
    </ligand>
</feature>
<comment type="similarity">
    <text evidence="13 15">Belongs to the ATP-dependent DNA ligase family.</text>
</comment>
<dbReference type="InterPro" id="IPR012309">
    <property type="entry name" value="DNA_ligase_ATP-dep_C"/>
</dbReference>
<keyword evidence="4 13" id="KW-0479">Metal-binding</keyword>
<dbReference type="HAMAP" id="MF_00407">
    <property type="entry name" value="DNA_ligase"/>
    <property type="match status" value="1"/>
</dbReference>
<dbReference type="Pfam" id="PF04679">
    <property type="entry name" value="DNA_ligase_A_C"/>
    <property type="match status" value="1"/>
</dbReference>
<evidence type="ECO:0000313" key="19">
    <source>
        <dbReference type="Proteomes" id="UP001597260"/>
    </source>
</evidence>
<dbReference type="InterPro" id="IPR012308">
    <property type="entry name" value="DNA_ligase_ATP-dep_N"/>
</dbReference>
<evidence type="ECO:0000256" key="13">
    <source>
        <dbReference type="HAMAP-Rule" id="MF_00407"/>
    </source>
</evidence>
<dbReference type="InterPro" id="IPR016059">
    <property type="entry name" value="DNA_ligase_ATP-dep_CS"/>
</dbReference>
<dbReference type="InterPro" id="IPR012340">
    <property type="entry name" value="NA-bd_OB-fold"/>
</dbReference>
<dbReference type="CDD" id="cd07901">
    <property type="entry name" value="Adenylation_DNA_ligase_Arch_LigB"/>
    <property type="match status" value="1"/>
</dbReference>
<dbReference type="PANTHER" id="PTHR45674:SF13">
    <property type="entry name" value="DNA LIGASE-RELATED"/>
    <property type="match status" value="1"/>
</dbReference>
<evidence type="ECO:0000313" key="18">
    <source>
        <dbReference type="EMBL" id="MFD1321861.1"/>
    </source>
</evidence>
<feature type="binding site" evidence="13">
    <location>
        <position position="216"/>
    </location>
    <ligand>
        <name>ATP</name>
        <dbReference type="ChEBI" id="CHEBI:30616"/>
    </ligand>
</feature>
<dbReference type="Pfam" id="PF01068">
    <property type="entry name" value="DNA_ligase_A_M"/>
    <property type="match status" value="1"/>
</dbReference>
<keyword evidence="2 13" id="KW-0132">Cell division</keyword>
<evidence type="ECO:0000256" key="14">
    <source>
        <dbReference type="RuleBase" id="RU000617"/>
    </source>
</evidence>
<evidence type="ECO:0000256" key="12">
    <source>
        <dbReference type="ARBA" id="ARBA00034003"/>
    </source>
</evidence>
<dbReference type="Gene3D" id="3.30.470.30">
    <property type="entry name" value="DNA ligase/mRNA capping enzyme"/>
    <property type="match status" value="2"/>
</dbReference>
<keyword evidence="11 13" id="KW-0131">Cell cycle</keyword>
<feature type="region of interest" description="Disordered" evidence="16">
    <location>
        <begin position="269"/>
        <end position="312"/>
    </location>
</feature>
<keyword evidence="3 13" id="KW-0235">DNA replication</keyword>
<dbReference type="InterPro" id="IPR022865">
    <property type="entry name" value="DNA_ligae_ATP-dep_bac/arc"/>
</dbReference>
<evidence type="ECO:0000256" key="1">
    <source>
        <dbReference type="ARBA" id="ARBA00022598"/>
    </source>
</evidence>
<dbReference type="Gene3D" id="2.40.50.140">
    <property type="entry name" value="Nucleic acid-binding proteins"/>
    <property type="match status" value="1"/>
</dbReference>
<dbReference type="GO" id="GO:0003910">
    <property type="term" value="F:DNA ligase (ATP) activity"/>
    <property type="evidence" value="ECO:0007669"/>
    <property type="project" value="UniProtKB-EC"/>
</dbReference>
<proteinExistence type="inferred from homology"/>
<evidence type="ECO:0000259" key="17">
    <source>
        <dbReference type="PROSITE" id="PS50160"/>
    </source>
</evidence>
<dbReference type="PROSITE" id="PS00697">
    <property type="entry name" value="DNA_LIGASE_A1"/>
    <property type="match status" value="1"/>
</dbReference>
<feature type="binding site" evidence="13">
    <location>
        <position position="209"/>
    </location>
    <ligand>
        <name>ATP</name>
        <dbReference type="ChEBI" id="CHEBI:30616"/>
    </ligand>
</feature>
<evidence type="ECO:0000256" key="9">
    <source>
        <dbReference type="ARBA" id="ARBA00023172"/>
    </source>
</evidence>
<keyword evidence="1 13" id="KW-0436">Ligase</keyword>
<dbReference type="Gene3D" id="1.10.3260.10">
    <property type="entry name" value="DNA ligase, ATP-dependent, N-terminal domain"/>
    <property type="match status" value="1"/>
</dbReference>
<keyword evidence="9 13" id="KW-0233">DNA recombination</keyword>
<keyword evidence="19" id="KW-1185">Reference proteome</keyword>
<keyword evidence="7 13" id="KW-0067">ATP-binding</keyword>
<comment type="catalytic activity">
    <reaction evidence="12 13 14">
        <text>ATP + (deoxyribonucleotide)n-3'-hydroxyl + 5'-phospho-(deoxyribonucleotide)m = (deoxyribonucleotide)n+m + AMP + diphosphate.</text>
        <dbReference type="EC" id="6.5.1.1"/>
    </reaction>
</comment>
<dbReference type="InterPro" id="IPR012310">
    <property type="entry name" value="DNA_ligase_ATP-dep_cent"/>
</dbReference>
<comment type="cofactor">
    <cofactor evidence="13">
        <name>Mg(2+)</name>
        <dbReference type="ChEBI" id="CHEBI:18420"/>
    </cofactor>
</comment>
<dbReference type="EC" id="6.5.1.1" evidence="13"/>
<keyword evidence="6 13" id="KW-0227">DNA damage</keyword>
<dbReference type="InterPro" id="IPR050191">
    <property type="entry name" value="ATP-dep_DNA_ligase"/>
</dbReference>
<dbReference type="InterPro" id="IPR036599">
    <property type="entry name" value="DNA_ligase_N_sf"/>
</dbReference>
<dbReference type="RefSeq" id="WP_377570211.1">
    <property type="nucleotide sequence ID" value="NZ_JBHTMP010000015.1"/>
</dbReference>
<keyword evidence="8 13" id="KW-0460">Magnesium</keyword>
<comment type="function">
    <text evidence="13">DNA ligase that seals nicks in double-stranded DNA during DNA replication, DNA recombination and DNA repair.</text>
</comment>
<dbReference type="NCBIfam" id="NF002868">
    <property type="entry name" value="PRK03180.1"/>
    <property type="match status" value="1"/>
</dbReference>
<feature type="binding site" evidence="13">
    <location>
        <position position="260"/>
    </location>
    <ligand>
        <name>ATP</name>
        <dbReference type="ChEBI" id="CHEBI:30616"/>
    </ligand>
</feature>
<evidence type="ECO:0000256" key="7">
    <source>
        <dbReference type="ARBA" id="ARBA00022840"/>
    </source>
</evidence>
<dbReference type="PROSITE" id="PS50160">
    <property type="entry name" value="DNA_LIGASE_A3"/>
    <property type="match status" value="1"/>
</dbReference>
<evidence type="ECO:0000256" key="10">
    <source>
        <dbReference type="ARBA" id="ARBA00023204"/>
    </source>
</evidence>
<evidence type="ECO:0000256" key="6">
    <source>
        <dbReference type="ARBA" id="ARBA00022763"/>
    </source>
</evidence>
<dbReference type="NCBIfam" id="TIGR00574">
    <property type="entry name" value="dnl1"/>
    <property type="match status" value="1"/>
</dbReference>
<organism evidence="18 19">
    <name type="scientific">Micromonospora sonneratiae</name>
    <dbReference type="NCBI Taxonomy" id="1184706"/>
    <lineage>
        <taxon>Bacteria</taxon>
        <taxon>Bacillati</taxon>
        <taxon>Actinomycetota</taxon>
        <taxon>Actinomycetes</taxon>
        <taxon>Micromonosporales</taxon>
        <taxon>Micromonosporaceae</taxon>
        <taxon>Micromonospora</taxon>
    </lineage>
</organism>
<gene>
    <name evidence="13" type="primary">lig</name>
    <name evidence="18" type="ORF">ACFQ4H_12240</name>
</gene>
<dbReference type="Proteomes" id="UP001597260">
    <property type="component" value="Unassembled WGS sequence"/>
</dbReference>
<evidence type="ECO:0000256" key="8">
    <source>
        <dbReference type="ARBA" id="ARBA00022842"/>
    </source>
</evidence>
<dbReference type="CDD" id="cd07972">
    <property type="entry name" value="OBF_DNA_ligase_Arch_LigB"/>
    <property type="match status" value="1"/>
</dbReference>
<protein>
    <recommendedName>
        <fullName evidence="13">Probable DNA ligase</fullName>
        <ecNumber evidence="13">6.5.1.1</ecNumber>
    </recommendedName>
    <alternativeName>
        <fullName evidence="13">Polydeoxyribonucleotide synthase [ATP]</fullName>
    </alternativeName>
</protein>
<dbReference type="SUPFAM" id="SSF117018">
    <property type="entry name" value="ATP-dependent DNA ligase DNA-binding domain"/>
    <property type="match status" value="1"/>
</dbReference>
<dbReference type="InterPro" id="IPR000977">
    <property type="entry name" value="DNA_ligase_ATP-dep"/>
</dbReference>
<keyword evidence="5 13" id="KW-0547">Nucleotide-binding</keyword>
<evidence type="ECO:0000256" key="15">
    <source>
        <dbReference type="RuleBase" id="RU004196"/>
    </source>
</evidence>
<accession>A0ABW3YDX7</accession>
<feature type="binding site" evidence="13">
    <location>
        <position position="231"/>
    </location>
    <ligand>
        <name>ATP</name>
        <dbReference type="ChEBI" id="CHEBI:30616"/>
    </ligand>
</feature>
<evidence type="ECO:0000256" key="2">
    <source>
        <dbReference type="ARBA" id="ARBA00022618"/>
    </source>
</evidence>
<keyword evidence="10 13" id="KW-0234">DNA repair</keyword>
<feature type="active site" description="N6-AMP-lysine intermediate" evidence="13">
    <location>
        <position position="211"/>
    </location>
</feature>
<dbReference type="PANTHER" id="PTHR45674">
    <property type="entry name" value="DNA LIGASE 1/3 FAMILY MEMBER"/>
    <property type="match status" value="1"/>
</dbReference>
<name>A0ABW3YDX7_9ACTN</name>
<dbReference type="EMBL" id="JBHTMP010000015">
    <property type="protein sequence ID" value="MFD1321861.1"/>
    <property type="molecule type" value="Genomic_DNA"/>
</dbReference>
<feature type="domain" description="ATP-dependent DNA ligase family profile" evidence="17">
    <location>
        <begin position="329"/>
        <end position="443"/>
    </location>
</feature>
<evidence type="ECO:0000256" key="3">
    <source>
        <dbReference type="ARBA" id="ARBA00022705"/>
    </source>
</evidence>
<evidence type="ECO:0000256" key="5">
    <source>
        <dbReference type="ARBA" id="ARBA00022741"/>
    </source>
</evidence>
<sequence>MRFLDLAATSAAVAATPGRRAKVDLLAVALRGLDPDEIPAGSGYLAGELRQRQTGVGYASLRDLPPPAEQPTLTVGGVDAAIAGIAAVHGAGSQARRRELLGALFAAATVDEQRMLVGLFSGELRQGAQAGLLADAVARAADVPAEAVRRALLLAGDLKVVAVAALTGGAAALSEFTLRVGRPLAPMLAQSASSVDDALTATGTPAVVDVKLDGIRIQVHRSGTDIAVFSRSLDEITARVPEVVAAVRALPAREMVLDGEAIALDATGRPRPFQETASRAATRGGRQRVSAELSGTTSAELGRPARPARPAPAVRAAAGTTGETVLTPYFFDLLHLDGTDLLDAPGRERWSVLADAVGAPLLVGRVAVDTGEEAAAAFAAALDAGQEGVVVKAPDAPYAAGRRGAAWVKVKPRHTLDLVVLAVEWGSGRRSGWLSNLHLGARDPRTGGFVMLGKTFKGLTDELLRWQTERFLALAVDRGEWVVRVRPEQVVEIAFDGVQTSSRYPGGVALRFARVVRYRDDKTAAEADTIEAVRAIHTGRLGG</sequence>
<comment type="caution">
    <text evidence="18">The sequence shown here is derived from an EMBL/GenBank/DDBJ whole genome shotgun (WGS) entry which is preliminary data.</text>
</comment>
<dbReference type="SUPFAM" id="SSF56091">
    <property type="entry name" value="DNA ligase/mRNA capping enzyme, catalytic domain"/>
    <property type="match status" value="1"/>
</dbReference>
<dbReference type="Pfam" id="PF04675">
    <property type="entry name" value="DNA_ligase_A_N"/>
    <property type="match status" value="1"/>
</dbReference>
<feature type="binding site" evidence="13">
    <location>
        <position position="409"/>
    </location>
    <ligand>
        <name>ATP</name>
        <dbReference type="ChEBI" id="CHEBI:30616"/>
    </ligand>
</feature>
<evidence type="ECO:0000256" key="16">
    <source>
        <dbReference type="SAM" id="MobiDB-lite"/>
    </source>
</evidence>